<dbReference type="PANTHER" id="PTHR23416:SF23">
    <property type="entry name" value="ACETYLTRANSFERASE C18B11.09C-RELATED"/>
    <property type="match status" value="1"/>
</dbReference>
<dbReference type="InterPro" id="IPR001451">
    <property type="entry name" value="Hexapep"/>
</dbReference>
<dbReference type="InterPro" id="IPR011004">
    <property type="entry name" value="Trimer_LpxA-like_sf"/>
</dbReference>
<reference evidence="3 4" key="1">
    <citation type="journal article" date="2015" name="Microbes Environ.">
        <title>Distribution and evolution of nitrogen fixation genes in the phylum bacteroidetes.</title>
        <authorList>
            <person name="Inoue J."/>
            <person name="Oshima K."/>
            <person name="Suda W."/>
            <person name="Sakamoto M."/>
            <person name="Iino T."/>
            <person name="Noda S."/>
            <person name="Hongoh Y."/>
            <person name="Hattori M."/>
            <person name="Ohkuma M."/>
        </authorList>
    </citation>
    <scope>NUCLEOTIDE SEQUENCE [LARGE SCALE GENOMIC DNA]</scope>
    <source>
        <strain evidence="3">JCM 15548</strain>
    </source>
</reference>
<comment type="caution">
    <text evidence="3">The sequence shown here is derived from an EMBL/GenBank/DDBJ whole genome shotgun (WGS) entry which is preliminary data.</text>
</comment>
<dbReference type="EMBL" id="BAZW01000056">
    <property type="protein sequence ID" value="GAO31669.1"/>
    <property type="molecule type" value="Genomic_DNA"/>
</dbReference>
<proteinExistence type="inferred from homology"/>
<dbReference type="GO" id="GO:0008374">
    <property type="term" value="F:O-acyltransferase activity"/>
    <property type="evidence" value="ECO:0007669"/>
    <property type="project" value="TreeGrafter"/>
</dbReference>
<dbReference type="STRING" id="1236989.JCM15548_14057"/>
<evidence type="ECO:0000256" key="2">
    <source>
        <dbReference type="ARBA" id="ARBA00022679"/>
    </source>
</evidence>
<keyword evidence="2 3" id="KW-0808">Transferase</keyword>
<keyword evidence="4" id="KW-1185">Reference proteome</keyword>
<dbReference type="PANTHER" id="PTHR23416">
    <property type="entry name" value="SIALIC ACID SYNTHASE-RELATED"/>
    <property type="match status" value="1"/>
</dbReference>
<gene>
    <name evidence="3" type="ORF">JCM15548_14057</name>
</gene>
<accession>A0A0E9M2C3</accession>
<dbReference type="InterPro" id="IPR051159">
    <property type="entry name" value="Hexapeptide_acetyltransf"/>
</dbReference>
<dbReference type="AlphaFoldDB" id="A0A0E9M2C3"/>
<dbReference type="GO" id="GO:0005829">
    <property type="term" value="C:cytosol"/>
    <property type="evidence" value="ECO:0007669"/>
    <property type="project" value="TreeGrafter"/>
</dbReference>
<evidence type="ECO:0000313" key="3">
    <source>
        <dbReference type="EMBL" id="GAO31669.1"/>
    </source>
</evidence>
<comment type="similarity">
    <text evidence="1">Belongs to the transferase hexapeptide repeat family.</text>
</comment>
<dbReference type="Gene3D" id="2.160.10.10">
    <property type="entry name" value="Hexapeptide repeat proteins"/>
    <property type="match status" value="1"/>
</dbReference>
<organism evidence="3 4">
    <name type="scientific">Geofilum rubicundum JCM 15548</name>
    <dbReference type="NCBI Taxonomy" id="1236989"/>
    <lineage>
        <taxon>Bacteria</taxon>
        <taxon>Pseudomonadati</taxon>
        <taxon>Bacteroidota</taxon>
        <taxon>Bacteroidia</taxon>
        <taxon>Marinilabiliales</taxon>
        <taxon>Marinilabiliaceae</taxon>
        <taxon>Geofilum</taxon>
    </lineage>
</organism>
<dbReference type="Proteomes" id="UP000032900">
    <property type="component" value="Unassembled WGS sequence"/>
</dbReference>
<evidence type="ECO:0000256" key="1">
    <source>
        <dbReference type="ARBA" id="ARBA00007274"/>
    </source>
</evidence>
<name>A0A0E9M2C3_9BACT</name>
<sequence length="179" mass="19716">MIMKLKKIVDSLERFVVSKSGSERKIKYLRRQGVKIGERCFVQSIFISNEHFLVEMGNHVAIANGVRFITHDGSASWLFREELDAGIFGKISIGNDVFIGMSSILLPNTTIGNNCIVGAGSVVRGKFPDNSVIMGNPAKVVLKMSAQKLLYKVSPGLCKTLDLNLPDTIALLKEKFSIE</sequence>
<dbReference type="CDD" id="cd04647">
    <property type="entry name" value="LbH_MAT_like"/>
    <property type="match status" value="1"/>
</dbReference>
<dbReference type="Pfam" id="PF00132">
    <property type="entry name" value="Hexapep"/>
    <property type="match status" value="1"/>
</dbReference>
<dbReference type="SUPFAM" id="SSF51161">
    <property type="entry name" value="Trimeric LpxA-like enzymes"/>
    <property type="match status" value="1"/>
</dbReference>
<evidence type="ECO:0000313" key="4">
    <source>
        <dbReference type="Proteomes" id="UP000032900"/>
    </source>
</evidence>
<protein>
    <submittedName>
        <fullName evidence="3">Maltose O-acetyltransferase</fullName>
    </submittedName>
</protein>
<dbReference type="OrthoDB" id="9812571at2"/>